<evidence type="ECO:0000259" key="1">
    <source>
        <dbReference type="Pfam" id="PF24693"/>
    </source>
</evidence>
<comment type="caution">
    <text evidence="2">The sequence shown here is derived from an EMBL/GenBank/DDBJ whole genome shotgun (WGS) entry which is preliminary data.</text>
</comment>
<evidence type="ECO:0000313" key="3">
    <source>
        <dbReference type="Proteomes" id="UP000319949"/>
    </source>
</evidence>
<dbReference type="Proteomes" id="UP000319949">
    <property type="component" value="Unassembled WGS sequence"/>
</dbReference>
<evidence type="ECO:0000313" key="2">
    <source>
        <dbReference type="EMBL" id="TWB04773.1"/>
    </source>
</evidence>
<dbReference type="InterPro" id="IPR056077">
    <property type="entry name" value="DUF7660"/>
</dbReference>
<feature type="domain" description="DUF7660" evidence="1">
    <location>
        <begin position="9"/>
        <end position="72"/>
    </location>
</feature>
<accession>A0A560E663</accession>
<name>A0A560E663_9BRAD</name>
<proteinExistence type="predicted"/>
<dbReference type="RefSeq" id="WP_063683417.1">
    <property type="nucleotide sequence ID" value="NZ_LVEM01000001.1"/>
</dbReference>
<organism evidence="2 3">
    <name type="scientific">Bradyrhizobium stylosanthis</name>
    <dbReference type="NCBI Taxonomy" id="1803665"/>
    <lineage>
        <taxon>Bacteria</taxon>
        <taxon>Pseudomonadati</taxon>
        <taxon>Pseudomonadota</taxon>
        <taxon>Alphaproteobacteria</taxon>
        <taxon>Hyphomicrobiales</taxon>
        <taxon>Nitrobacteraceae</taxon>
        <taxon>Bradyrhizobium</taxon>
    </lineage>
</organism>
<gene>
    <name evidence="2" type="ORF">FBZ96_1021254</name>
</gene>
<dbReference type="AlphaFoldDB" id="A0A560E663"/>
<sequence>MDVEQVQDRKSFLAFVAAMRNELQTGAKGWENVDLADFLEAMAAWAHDSHDPADPNPWRHAAALMRAGMLYE</sequence>
<protein>
    <recommendedName>
        <fullName evidence="1">DUF7660 domain-containing protein</fullName>
    </recommendedName>
</protein>
<dbReference type="Pfam" id="PF24693">
    <property type="entry name" value="DUF7660"/>
    <property type="match status" value="1"/>
</dbReference>
<dbReference type="EMBL" id="VITK01000002">
    <property type="protein sequence ID" value="TWB04773.1"/>
    <property type="molecule type" value="Genomic_DNA"/>
</dbReference>
<keyword evidence="3" id="KW-1185">Reference proteome</keyword>
<reference evidence="2 3" key="1">
    <citation type="submission" date="2019-06" db="EMBL/GenBank/DDBJ databases">
        <title>Genomic Encyclopedia of Type Strains, Phase IV (KMG-V): Genome sequencing to study the core and pangenomes of soil and plant-associated prokaryotes.</title>
        <authorList>
            <person name="Whitman W."/>
        </authorList>
    </citation>
    <scope>NUCLEOTIDE SEQUENCE [LARGE SCALE GENOMIC DNA]</scope>
    <source>
        <strain evidence="2 3">BR 510</strain>
    </source>
</reference>
<dbReference type="STRING" id="1803665.GCA_001641335_01277"/>